<feature type="compositionally biased region" description="Polar residues" evidence="2">
    <location>
        <begin position="764"/>
        <end position="775"/>
    </location>
</feature>
<dbReference type="InterPro" id="IPR016024">
    <property type="entry name" value="ARM-type_fold"/>
</dbReference>
<feature type="region of interest" description="Disordered" evidence="2">
    <location>
        <begin position="291"/>
        <end position="338"/>
    </location>
</feature>
<feature type="region of interest" description="Disordered" evidence="2">
    <location>
        <begin position="645"/>
        <end position="810"/>
    </location>
</feature>
<dbReference type="GO" id="GO:0003729">
    <property type="term" value="F:mRNA binding"/>
    <property type="evidence" value="ECO:0007669"/>
    <property type="project" value="TreeGrafter"/>
</dbReference>
<dbReference type="PANTHER" id="PTHR23253:SF78">
    <property type="entry name" value="EUKARYOTIC TRANSLATION INITIATION FACTOR 4G1, ISOFORM B-RELATED"/>
    <property type="match status" value="1"/>
</dbReference>
<organism evidence="4 5">
    <name type="scientific">Plectus sambesii</name>
    <dbReference type="NCBI Taxonomy" id="2011161"/>
    <lineage>
        <taxon>Eukaryota</taxon>
        <taxon>Metazoa</taxon>
        <taxon>Ecdysozoa</taxon>
        <taxon>Nematoda</taxon>
        <taxon>Chromadorea</taxon>
        <taxon>Plectida</taxon>
        <taxon>Plectina</taxon>
        <taxon>Plectoidea</taxon>
        <taxon>Plectidae</taxon>
        <taxon>Plectus</taxon>
    </lineage>
</organism>
<dbReference type="AlphaFoldDB" id="A0A914UNW4"/>
<name>A0A914UNW4_9BILA</name>
<dbReference type="Pfam" id="PF02854">
    <property type="entry name" value="MIF4G"/>
    <property type="match status" value="1"/>
</dbReference>
<dbReference type="InterPro" id="IPR003890">
    <property type="entry name" value="MIF4G-like_typ-3"/>
</dbReference>
<keyword evidence="1" id="KW-0175">Coiled coil</keyword>
<evidence type="ECO:0000256" key="2">
    <source>
        <dbReference type="SAM" id="MobiDB-lite"/>
    </source>
</evidence>
<feature type="compositionally biased region" description="Polar residues" evidence="2">
    <location>
        <begin position="100"/>
        <end position="151"/>
    </location>
</feature>
<evidence type="ECO:0000313" key="4">
    <source>
        <dbReference type="Proteomes" id="UP000887566"/>
    </source>
</evidence>
<evidence type="ECO:0000313" key="5">
    <source>
        <dbReference type="WBParaSite" id="PSAMB.scaffold1145size35280.g11280.t1"/>
    </source>
</evidence>
<feature type="compositionally biased region" description="Acidic residues" evidence="2">
    <location>
        <begin position="188"/>
        <end position="198"/>
    </location>
</feature>
<dbReference type="GO" id="GO:0016281">
    <property type="term" value="C:eukaryotic translation initiation factor 4F complex"/>
    <property type="evidence" value="ECO:0007669"/>
    <property type="project" value="TreeGrafter"/>
</dbReference>
<feature type="compositionally biased region" description="Gly residues" evidence="2">
    <location>
        <begin position="656"/>
        <end position="667"/>
    </location>
</feature>
<keyword evidence="4" id="KW-1185">Reference proteome</keyword>
<reference evidence="5" key="1">
    <citation type="submission" date="2022-11" db="UniProtKB">
        <authorList>
            <consortium name="WormBaseParasite"/>
        </authorList>
    </citation>
    <scope>IDENTIFICATION</scope>
</reference>
<feature type="coiled-coil region" evidence="1">
    <location>
        <begin position="472"/>
        <end position="504"/>
    </location>
</feature>
<dbReference type="PANTHER" id="PTHR23253">
    <property type="entry name" value="EUKARYOTIC TRANSLATION INITIATION FACTOR 4 GAMMA"/>
    <property type="match status" value="1"/>
</dbReference>
<dbReference type="Gene3D" id="1.25.40.180">
    <property type="match status" value="2"/>
</dbReference>
<feature type="compositionally biased region" description="Acidic residues" evidence="2">
    <location>
        <begin position="164"/>
        <end position="176"/>
    </location>
</feature>
<evidence type="ECO:0000256" key="1">
    <source>
        <dbReference type="SAM" id="Coils"/>
    </source>
</evidence>
<proteinExistence type="predicted"/>
<evidence type="ECO:0000259" key="3">
    <source>
        <dbReference type="SMART" id="SM00543"/>
    </source>
</evidence>
<dbReference type="Proteomes" id="UP000887566">
    <property type="component" value="Unplaced"/>
</dbReference>
<feature type="domain" description="MIF4G" evidence="3">
    <location>
        <begin position="379"/>
        <end position="612"/>
    </location>
</feature>
<protein>
    <submittedName>
        <fullName evidence="5">MIF4G domain-containing protein</fullName>
    </submittedName>
</protein>
<dbReference type="SUPFAM" id="SSF48371">
    <property type="entry name" value="ARM repeat"/>
    <property type="match status" value="1"/>
</dbReference>
<sequence length="1071" mass="118248">MTATAPLRQRFSALSADIAAIRVATLFSCCRWTASSTLPHLLLLRAPLLSINGCGAFAGWSSVVVAPPRQTVLEPICCAQVSKESSPSTTQSKDARRKTSSTTETDTSRATSEQPSSTTAAASTPQQPQVSHSPKPAVSSTPPSAQHTPSRQLLDVSTDRNEISLEEGEIREEEEATSVRSGSIPPTGDDEEEEDVVESLEAKKAAKYGEWEERMRQFLDNKEEVNVEARSYGREFLGLCGEIVQESGEPKCPLGDDALKGFGLDRSSMPSQQQAYGGGQRRFDNQQARGSFALPWMGPVNTMPRPTSGPRTPYAGRMSDSHRRERGKNQKLPPIPRPSIERTATANVKLNQAEKPWKPERKLEAVVADPSDTEAKQLYKDVRGVLNKITPSNFAELCGDFLKLEVHMKKEHMSTVIDIIFDKAVEEPKFCPLYSDLCKEQVKLEMKTTGSKSDFRSGILTKCQQTFETKREEALQQLRKDAEAETDEKKKAQLLAEWEDAERKERRRMFGNIGFIGQLYRNELLVPLILQWCVVHLFQRHANTPGGDEESVECAVRMLETIGKIFDRDSAKDKEMAQKTLLYYQHLQEISKQVSNRIRFSIENLVEMRNNNWIPRKSADQGPKTLKEVHLDAKKEELANKIQREQYDRQMSQNRGGPGDNFGGQGGARNQRRPPMTGRPSQDGRQGPVPYSGRGSQQGMQEKRAQAAAAANNTAQVAAKKDVSLKSSMETGGALGSARRNKWTTGAGGGGGHQDAATHALSDPKSTSRSSTGVRTNRGGLGSHESSQPSSRDVSESRKSSIADSVSERQQALKLTSQIVSGRPLLDASHSPVPGSSHPAALADSNGTPSPSVTPGPADADDVDIDIDEDRIQRGILHDVKEYCTDAVKIQEVFDEMMERCAQAPPSTVFRLLMKAAVEETLNAHDRRYIGQIICRCLQADHIRAEALKGIADYARCAIDAELWVDVPKVWEYMAEVLLWATLCDMKHFDGLRPSLDDFAETFQTAQQDTRKPHVLLTLVLKRMFESLDEKGAAQMAFAEMKAVSPDTPDLIEALKATTVDGSDLYTLLTQ</sequence>
<feature type="compositionally biased region" description="Polar residues" evidence="2">
    <location>
        <begin position="83"/>
        <end position="92"/>
    </location>
</feature>
<dbReference type="SMART" id="SM00543">
    <property type="entry name" value="MIF4G"/>
    <property type="match status" value="1"/>
</dbReference>
<feature type="region of interest" description="Disordered" evidence="2">
    <location>
        <begin position="825"/>
        <end position="862"/>
    </location>
</feature>
<dbReference type="GO" id="GO:0003743">
    <property type="term" value="F:translation initiation factor activity"/>
    <property type="evidence" value="ECO:0007669"/>
    <property type="project" value="TreeGrafter"/>
</dbReference>
<accession>A0A914UNW4</accession>
<feature type="region of interest" description="Disordered" evidence="2">
    <location>
        <begin position="83"/>
        <end position="199"/>
    </location>
</feature>
<feature type="compositionally biased region" description="Low complexity" evidence="2">
    <location>
        <begin position="706"/>
        <end position="718"/>
    </location>
</feature>
<dbReference type="WBParaSite" id="PSAMB.scaffold1145size35280.g11280.t1">
    <property type="protein sequence ID" value="PSAMB.scaffold1145size35280.g11280.t1"/>
    <property type="gene ID" value="PSAMB.scaffold1145size35280.g11280"/>
</dbReference>